<dbReference type="SUPFAM" id="SSF56219">
    <property type="entry name" value="DNase I-like"/>
    <property type="match status" value="1"/>
</dbReference>
<dbReference type="Gramene" id="evm.model.01.1786">
    <property type="protein sequence ID" value="cds.evm.model.01.1786"/>
    <property type="gene ID" value="evm.TU.01.1786"/>
</dbReference>
<reference evidence="1" key="2">
    <citation type="submission" date="2021-03" db="UniProtKB">
        <authorList>
            <consortium name="EnsemblPlants"/>
        </authorList>
    </citation>
    <scope>IDENTIFICATION</scope>
</reference>
<sequence>MPPPMDGHLQVVIGGPHIARDSNKARERYARTLQYEQKDGDNARTLSLNSIYLWVQIHDLQFVFLTMKVVRDGSNYVGTFLEFDPNNFVGVWCEYLRKDVVDRLRDQLSFDGGFCVEAQEILLPNTSAWRLTCIYEKPNRSMQFKTWKLIHDLAPESQLHWCIIEDLNNISSQLEKKGGRPYPTSLTDGFQEVLYSCGLVDLELQGYPYTWKRSKGGAFADELEKSDSFIPTSISEEEVPDARAIRQGSLSTDEIDRMVQELAEAGTIEIRDSKSTVSAQEYLTHSRHAPDIEVEEIREDFEVPDRESEEEENAEDRPARPVLDTARRKIAEVLEMTFLKQAPILNRKPKAGTAMTSPVILQKRKSEVVRKLNSLGQKPAKIAEAFRAMSPTKLEDMVATFSLKRLRTQTRRKSLMMLQARSQMILPL</sequence>
<dbReference type="EMBL" id="UZAU01000047">
    <property type="status" value="NOT_ANNOTATED_CDS"/>
    <property type="molecule type" value="Genomic_DNA"/>
</dbReference>
<dbReference type="Gene3D" id="3.60.10.10">
    <property type="entry name" value="Endonuclease/exonuclease/phosphatase"/>
    <property type="match status" value="1"/>
</dbReference>
<name>A0A803NIH5_CANSA</name>
<proteinExistence type="predicted"/>
<reference evidence="1" key="1">
    <citation type="submission" date="2018-11" db="EMBL/GenBank/DDBJ databases">
        <authorList>
            <person name="Grassa J C."/>
        </authorList>
    </citation>
    <scope>NUCLEOTIDE SEQUENCE [LARGE SCALE GENOMIC DNA]</scope>
</reference>
<evidence type="ECO:0000313" key="1">
    <source>
        <dbReference type="EnsemblPlants" id="cds.evm.model.01.1786"/>
    </source>
</evidence>
<keyword evidence="2" id="KW-1185">Reference proteome</keyword>
<dbReference type="EnsemblPlants" id="evm.model.01.1786">
    <property type="protein sequence ID" value="cds.evm.model.01.1786"/>
    <property type="gene ID" value="evm.TU.01.1786"/>
</dbReference>
<accession>A0A803NIH5</accession>
<protein>
    <submittedName>
        <fullName evidence="1">Uncharacterized protein</fullName>
    </submittedName>
</protein>
<organism evidence="1 2">
    <name type="scientific">Cannabis sativa</name>
    <name type="common">Hemp</name>
    <name type="synonym">Marijuana</name>
    <dbReference type="NCBI Taxonomy" id="3483"/>
    <lineage>
        <taxon>Eukaryota</taxon>
        <taxon>Viridiplantae</taxon>
        <taxon>Streptophyta</taxon>
        <taxon>Embryophyta</taxon>
        <taxon>Tracheophyta</taxon>
        <taxon>Spermatophyta</taxon>
        <taxon>Magnoliopsida</taxon>
        <taxon>eudicotyledons</taxon>
        <taxon>Gunneridae</taxon>
        <taxon>Pentapetalae</taxon>
        <taxon>rosids</taxon>
        <taxon>fabids</taxon>
        <taxon>Rosales</taxon>
        <taxon>Cannabaceae</taxon>
        <taxon>Cannabis</taxon>
    </lineage>
</organism>
<evidence type="ECO:0000313" key="2">
    <source>
        <dbReference type="Proteomes" id="UP000596661"/>
    </source>
</evidence>
<dbReference type="AlphaFoldDB" id="A0A803NIH5"/>
<dbReference type="InterPro" id="IPR036691">
    <property type="entry name" value="Endo/exonu/phosph_ase_sf"/>
</dbReference>
<dbReference type="Proteomes" id="UP000596661">
    <property type="component" value="Chromosome 1"/>
</dbReference>